<evidence type="ECO:0000256" key="7">
    <source>
        <dbReference type="ARBA" id="ARBA00023286"/>
    </source>
</evidence>
<evidence type="ECO:0000256" key="6">
    <source>
        <dbReference type="ARBA" id="ARBA00023136"/>
    </source>
</evidence>
<dbReference type="PROSITE" id="PS50042">
    <property type="entry name" value="CNMP_BINDING_3"/>
    <property type="match status" value="1"/>
</dbReference>
<feature type="chain" id="PRO_5043517017" description="Cyclic nucleotide-binding domain-containing protein" evidence="10">
    <location>
        <begin position="18"/>
        <end position="483"/>
    </location>
</feature>
<evidence type="ECO:0000256" key="2">
    <source>
        <dbReference type="ARBA" id="ARBA00022448"/>
    </source>
</evidence>
<keyword evidence="4" id="KW-1133">Transmembrane helix</keyword>
<dbReference type="InterPro" id="IPR018490">
    <property type="entry name" value="cNMP-bd_dom_sf"/>
</dbReference>
<dbReference type="Gene3D" id="1.10.287.630">
    <property type="entry name" value="Helix hairpin bin"/>
    <property type="match status" value="1"/>
</dbReference>
<dbReference type="PANTHER" id="PTHR45689">
    <property type="entry name" value="I[[H]] CHANNEL, ISOFORM E"/>
    <property type="match status" value="1"/>
</dbReference>
<dbReference type="GO" id="GO:0005249">
    <property type="term" value="F:voltage-gated potassium channel activity"/>
    <property type="evidence" value="ECO:0007669"/>
    <property type="project" value="InterPro"/>
</dbReference>
<dbReference type="InterPro" id="IPR014710">
    <property type="entry name" value="RmlC-like_jellyroll"/>
</dbReference>
<dbReference type="Gene3D" id="2.60.120.10">
    <property type="entry name" value="Jelly Rolls"/>
    <property type="match status" value="1"/>
</dbReference>
<dbReference type="Pfam" id="PF00027">
    <property type="entry name" value="cNMP_binding"/>
    <property type="match status" value="1"/>
</dbReference>
<dbReference type="SUPFAM" id="SSF81324">
    <property type="entry name" value="Voltage-gated potassium channels"/>
    <property type="match status" value="1"/>
</dbReference>
<dbReference type="InterPro" id="IPR018488">
    <property type="entry name" value="cNMP-bd_CS"/>
</dbReference>
<evidence type="ECO:0000256" key="5">
    <source>
        <dbReference type="ARBA" id="ARBA00023065"/>
    </source>
</evidence>
<evidence type="ECO:0000256" key="3">
    <source>
        <dbReference type="ARBA" id="ARBA00022692"/>
    </source>
</evidence>
<proteinExistence type="predicted"/>
<evidence type="ECO:0000256" key="10">
    <source>
        <dbReference type="SAM" id="SignalP"/>
    </source>
</evidence>
<sequence length="483" mass="56099">MLLLMVGNLIIIPVGITFFKDEHTPPWIVFNVVSDTFFLMDLVLNFRTGIVKEDNTEIILDPQEIKVKYLKSWFAVDFISSIPVDYIFLIVETRIDSDFYKTARALRIVRFTKILSLLRLLRLSRLIRYIHQWEEIFHMTYDLASAMVRIVNLIGMMLLLCHWDGCLQFLVPMLQDFPADCWVAKNKMVSYVPKALPTAEYIVICHDGHRAALQAPFDRPFRVLVAGPKNFVVDMGNDTWGQQYSYALFKAMSHMLCIGYGMYPPVGMTDVWLTILSMIVGATCYAMFVGHATALIQSLDSSRRQYQEKYKQVEQYMSFHKLPADMRQRIHDYYEHRYQGKMFDEESILGELNEPLRELKFEVFQPGDYIIREGTIGKKMYFIQHGVVSVLTKGSKETKLSDGSYFGEICLLTRGRRTASVRADTYCRLYSLSVDNFNEVLEEFPMMRRAFETVALDRLDRIEPSLDWLTQSSEWTPVPLPPP</sequence>
<dbReference type="SUPFAM" id="SSF51206">
    <property type="entry name" value="cAMP-binding domain-like"/>
    <property type="match status" value="1"/>
</dbReference>
<dbReference type="Proteomes" id="UP001497482">
    <property type="component" value="Chromosome 4"/>
</dbReference>
<protein>
    <recommendedName>
        <fullName evidence="11">Cyclic nucleotide-binding domain-containing protein</fullName>
    </recommendedName>
</protein>
<dbReference type="InterPro" id="IPR000595">
    <property type="entry name" value="cNMP-bd_dom"/>
</dbReference>
<keyword evidence="2" id="KW-0813">Transport</keyword>
<evidence type="ECO:0000259" key="11">
    <source>
        <dbReference type="PROSITE" id="PS50042"/>
    </source>
</evidence>
<dbReference type="EMBL" id="OZ035826">
    <property type="protein sequence ID" value="CAL1604273.1"/>
    <property type="molecule type" value="Genomic_DNA"/>
</dbReference>
<dbReference type="PANTHER" id="PTHR45689:SF4">
    <property type="entry name" value="POTASSIUM_SODIUM HYPERPOLARIZATION-ACTIVATED CYCLIC NUCLEOTIDE-GATED CHANNEL 4"/>
    <property type="match status" value="1"/>
</dbReference>
<dbReference type="GO" id="GO:0030425">
    <property type="term" value="C:dendrite"/>
    <property type="evidence" value="ECO:0007669"/>
    <property type="project" value="TreeGrafter"/>
</dbReference>
<evidence type="ECO:0000256" key="4">
    <source>
        <dbReference type="ARBA" id="ARBA00022989"/>
    </source>
</evidence>
<keyword evidence="13" id="KW-1185">Reference proteome</keyword>
<dbReference type="InterPro" id="IPR005821">
    <property type="entry name" value="Ion_trans_dom"/>
</dbReference>
<dbReference type="SMART" id="SM00100">
    <property type="entry name" value="cNMP"/>
    <property type="match status" value="1"/>
</dbReference>
<evidence type="ECO:0000313" key="13">
    <source>
        <dbReference type="Proteomes" id="UP001497482"/>
    </source>
</evidence>
<dbReference type="GO" id="GO:0030424">
    <property type="term" value="C:axon"/>
    <property type="evidence" value="ECO:0007669"/>
    <property type="project" value="TreeGrafter"/>
</dbReference>
<dbReference type="PROSITE" id="PS00888">
    <property type="entry name" value="CNMP_BINDING_1"/>
    <property type="match status" value="1"/>
</dbReference>
<evidence type="ECO:0000256" key="9">
    <source>
        <dbReference type="ARBA" id="ARBA00034430"/>
    </source>
</evidence>
<evidence type="ECO:0000313" key="12">
    <source>
        <dbReference type="EMBL" id="CAL1604273.1"/>
    </source>
</evidence>
<accession>A0AAV2LPF1</accession>
<evidence type="ECO:0000256" key="1">
    <source>
        <dbReference type="ARBA" id="ARBA00004141"/>
    </source>
</evidence>
<keyword evidence="10" id="KW-0732">Signal</keyword>
<keyword evidence="6" id="KW-0472">Membrane</keyword>
<dbReference type="GO" id="GO:0003254">
    <property type="term" value="P:regulation of membrane depolarization"/>
    <property type="evidence" value="ECO:0007669"/>
    <property type="project" value="TreeGrafter"/>
</dbReference>
<gene>
    <name evidence="12" type="ORF">KC01_LOCUS31817</name>
</gene>
<evidence type="ECO:0000256" key="8">
    <source>
        <dbReference type="ARBA" id="ARBA00023303"/>
    </source>
</evidence>
<comment type="catalytic activity">
    <reaction evidence="9">
        <text>K(+)(in) = K(+)(out)</text>
        <dbReference type="Rhea" id="RHEA:29463"/>
        <dbReference type="ChEBI" id="CHEBI:29103"/>
    </reaction>
</comment>
<dbReference type="Gene3D" id="1.10.287.70">
    <property type="match status" value="1"/>
</dbReference>
<dbReference type="CDD" id="cd00038">
    <property type="entry name" value="CAP_ED"/>
    <property type="match status" value="1"/>
</dbReference>
<dbReference type="GO" id="GO:0098855">
    <property type="term" value="C:HCN channel complex"/>
    <property type="evidence" value="ECO:0007669"/>
    <property type="project" value="TreeGrafter"/>
</dbReference>
<keyword evidence="5" id="KW-0406">Ion transport</keyword>
<dbReference type="GO" id="GO:0035725">
    <property type="term" value="P:sodium ion transmembrane transport"/>
    <property type="evidence" value="ECO:0007669"/>
    <property type="project" value="TreeGrafter"/>
</dbReference>
<dbReference type="InterPro" id="IPR003938">
    <property type="entry name" value="K_chnl_volt-dep_EAG/ELK/ERG"/>
</dbReference>
<keyword evidence="3" id="KW-0812">Transmembrane</keyword>
<dbReference type="AlphaFoldDB" id="A0AAV2LPF1"/>
<feature type="domain" description="Cyclic nucleotide-binding" evidence="11">
    <location>
        <begin position="345"/>
        <end position="458"/>
    </location>
</feature>
<comment type="subcellular location">
    <subcellularLocation>
        <location evidence="1">Membrane</location>
        <topology evidence="1">Multi-pass membrane protein</topology>
    </subcellularLocation>
</comment>
<feature type="signal peptide" evidence="10">
    <location>
        <begin position="1"/>
        <end position="17"/>
    </location>
</feature>
<dbReference type="InterPro" id="IPR051413">
    <property type="entry name" value="K/Na_HCN_channel"/>
</dbReference>
<name>A0AAV2LPF1_KNICA</name>
<keyword evidence="7" id="KW-1071">Ligand-gated ion channel</keyword>
<reference evidence="12 13" key="1">
    <citation type="submission" date="2024-04" db="EMBL/GenBank/DDBJ databases">
        <authorList>
            <person name="Waldvogel A.-M."/>
            <person name="Schoenle A."/>
        </authorList>
    </citation>
    <scope>NUCLEOTIDE SEQUENCE [LARGE SCALE GENOMIC DNA]</scope>
</reference>
<dbReference type="Pfam" id="PF00520">
    <property type="entry name" value="Ion_trans"/>
    <property type="match status" value="1"/>
</dbReference>
<dbReference type="PRINTS" id="PR01463">
    <property type="entry name" value="EAGCHANLFMLY"/>
</dbReference>
<organism evidence="12 13">
    <name type="scientific">Knipowitschia caucasica</name>
    <name type="common">Caucasian dwarf goby</name>
    <name type="synonym">Pomatoschistus caucasicus</name>
    <dbReference type="NCBI Taxonomy" id="637954"/>
    <lineage>
        <taxon>Eukaryota</taxon>
        <taxon>Metazoa</taxon>
        <taxon>Chordata</taxon>
        <taxon>Craniata</taxon>
        <taxon>Vertebrata</taxon>
        <taxon>Euteleostomi</taxon>
        <taxon>Actinopterygii</taxon>
        <taxon>Neopterygii</taxon>
        <taxon>Teleostei</taxon>
        <taxon>Neoteleostei</taxon>
        <taxon>Acanthomorphata</taxon>
        <taxon>Gobiaria</taxon>
        <taxon>Gobiiformes</taxon>
        <taxon>Gobioidei</taxon>
        <taxon>Gobiidae</taxon>
        <taxon>Gobiinae</taxon>
        <taxon>Knipowitschia</taxon>
    </lineage>
</organism>
<keyword evidence="8" id="KW-0407">Ion channel</keyword>